<keyword evidence="2" id="KW-0812">Transmembrane</keyword>
<protein>
    <recommendedName>
        <fullName evidence="5">Transmembrane protein</fullName>
    </recommendedName>
</protein>
<dbReference type="AlphaFoldDB" id="A0A812BIX4"/>
<evidence type="ECO:0008006" key="5">
    <source>
        <dbReference type="Google" id="ProtNLM"/>
    </source>
</evidence>
<keyword evidence="2" id="KW-1133">Transmembrane helix</keyword>
<evidence type="ECO:0000256" key="2">
    <source>
        <dbReference type="SAM" id="Phobius"/>
    </source>
</evidence>
<feature type="region of interest" description="Disordered" evidence="1">
    <location>
        <begin position="1"/>
        <end position="51"/>
    </location>
</feature>
<gene>
    <name evidence="3" type="ORF">SPHA_18395</name>
</gene>
<proteinExistence type="predicted"/>
<keyword evidence="2" id="KW-0472">Membrane</keyword>
<accession>A0A812BIX4</accession>
<comment type="caution">
    <text evidence="3">The sequence shown here is derived from an EMBL/GenBank/DDBJ whole genome shotgun (WGS) entry which is preliminary data.</text>
</comment>
<name>A0A812BIX4_ACAPH</name>
<sequence>MEFQSLIPRLSPVEESSLDFPKEYNEDVSPDKIQPQDGSSTQTEDRPVDDGLEMADYNITIKAGDKLAAVGEENSAAKLEEESIIIQMDGEDKVQDGNSRVGPNVDQTQEGVNSALVGPLQEDFTRQEDKGVLIEKSEPEEKGKRDPFEQQDKQSKIFVHVMLIFAVFITTVIICWIVLPQQVAVIVFCAFIPVLIIMFTLLHCIFKQKETCSNSARAEDKESDSVLDDAVI</sequence>
<evidence type="ECO:0000313" key="4">
    <source>
        <dbReference type="Proteomes" id="UP000597762"/>
    </source>
</evidence>
<feature type="transmembrane region" description="Helical" evidence="2">
    <location>
        <begin position="157"/>
        <end position="179"/>
    </location>
</feature>
<organism evidence="3 4">
    <name type="scientific">Acanthosepion pharaonis</name>
    <name type="common">Pharaoh cuttlefish</name>
    <name type="synonym">Sepia pharaonis</name>
    <dbReference type="NCBI Taxonomy" id="158019"/>
    <lineage>
        <taxon>Eukaryota</taxon>
        <taxon>Metazoa</taxon>
        <taxon>Spiralia</taxon>
        <taxon>Lophotrochozoa</taxon>
        <taxon>Mollusca</taxon>
        <taxon>Cephalopoda</taxon>
        <taxon>Coleoidea</taxon>
        <taxon>Decapodiformes</taxon>
        <taxon>Sepiida</taxon>
        <taxon>Sepiina</taxon>
        <taxon>Sepiidae</taxon>
        <taxon>Acanthosepion</taxon>
    </lineage>
</organism>
<feature type="transmembrane region" description="Helical" evidence="2">
    <location>
        <begin position="185"/>
        <end position="206"/>
    </location>
</feature>
<dbReference type="Proteomes" id="UP000597762">
    <property type="component" value="Unassembled WGS sequence"/>
</dbReference>
<feature type="region of interest" description="Disordered" evidence="1">
    <location>
        <begin position="128"/>
        <end position="149"/>
    </location>
</feature>
<evidence type="ECO:0000256" key="1">
    <source>
        <dbReference type="SAM" id="MobiDB-lite"/>
    </source>
</evidence>
<dbReference type="EMBL" id="CAHIKZ030000665">
    <property type="protein sequence ID" value="CAE1232166.1"/>
    <property type="molecule type" value="Genomic_DNA"/>
</dbReference>
<keyword evidence="4" id="KW-1185">Reference proteome</keyword>
<reference evidence="3" key="1">
    <citation type="submission" date="2021-01" db="EMBL/GenBank/DDBJ databases">
        <authorList>
            <person name="Li R."/>
            <person name="Bekaert M."/>
        </authorList>
    </citation>
    <scope>NUCLEOTIDE SEQUENCE</scope>
    <source>
        <strain evidence="3">Farmed</strain>
    </source>
</reference>
<evidence type="ECO:0000313" key="3">
    <source>
        <dbReference type="EMBL" id="CAE1232166.1"/>
    </source>
</evidence>